<evidence type="ECO:0000313" key="3">
    <source>
        <dbReference type="Proteomes" id="UP000031030"/>
    </source>
</evidence>
<dbReference type="AlphaFoldDB" id="A0A0B2A8F0"/>
<reference evidence="2 3" key="1">
    <citation type="submission" date="2014-11" db="EMBL/GenBank/DDBJ databases">
        <title>Genome sequence of Microbacterium mangrovi MUSC 115(T).</title>
        <authorList>
            <person name="Lee L.-H."/>
        </authorList>
    </citation>
    <scope>NUCLEOTIDE SEQUENCE [LARGE SCALE GENOMIC DNA]</scope>
    <source>
        <strain evidence="2 3">MUSC 115</strain>
    </source>
</reference>
<evidence type="ECO:0000313" key="2">
    <source>
        <dbReference type="EMBL" id="KHK99823.1"/>
    </source>
</evidence>
<evidence type="ECO:0000256" key="1">
    <source>
        <dbReference type="SAM" id="MobiDB-lite"/>
    </source>
</evidence>
<proteinExistence type="predicted"/>
<sequence>MTPESRSACLSQEIVRLADRGWELRERSPFEAVMAMAFRGWSPRRVIIAQVALSIVTLGFPGLSMAERERRMLVSVDHAGGIHRRTISQLPPLHRRHGPEWEEPDTDEHPMSAASDDRPDQDSDSDGGISAASSRAVPPRSRGGWIIPSRPVGAAGSLVA</sequence>
<comment type="caution">
    <text evidence="2">The sequence shown here is derived from an EMBL/GenBank/DDBJ whole genome shotgun (WGS) entry which is preliminary data.</text>
</comment>
<gene>
    <name evidence="2" type="ORF">LK09_00305</name>
</gene>
<feature type="compositionally biased region" description="Basic and acidic residues" evidence="1">
    <location>
        <begin position="107"/>
        <end position="121"/>
    </location>
</feature>
<protein>
    <submittedName>
        <fullName evidence="2">Uncharacterized protein</fullName>
    </submittedName>
</protein>
<organism evidence="2 3">
    <name type="scientific">Microbacterium mangrovi</name>
    <dbReference type="NCBI Taxonomy" id="1348253"/>
    <lineage>
        <taxon>Bacteria</taxon>
        <taxon>Bacillati</taxon>
        <taxon>Actinomycetota</taxon>
        <taxon>Actinomycetes</taxon>
        <taxon>Micrococcales</taxon>
        <taxon>Microbacteriaceae</taxon>
        <taxon>Microbacterium</taxon>
    </lineage>
</organism>
<dbReference type="EMBL" id="JTDK01000001">
    <property type="protein sequence ID" value="KHK99823.1"/>
    <property type="molecule type" value="Genomic_DNA"/>
</dbReference>
<dbReference type="RefSeq" id="WP_039394089.1">
    <property type="nucleotide sequence ID" value="NZ_JTDK01000001.1"/>
</dbReference>
<accession>A0A0B2A8F0</accession>
<dbReference type="Proteomes" id="UP000031030">
    <property type="component" value="Unassembled WGS sequence"/>
</dbReference>
<keyword evidence="3" id="KW-1185">Reference proteome</keyword>
<feature type="compositionally biased region" description="Low complexity" evidence="1">
    <location>
        <begin position="126"/>
        <end position="142"/>
    </location>
</feature>
<name>A0A0B2A8F0_9MICO</name>
<feature type="region of interest" description="Disordered" evidence="1">
    <location>
        <begin position="85"/>
        <end position="160"/>
    </location>
</feature>
<dbReference type="STRING" id="1348253.LK09_00305"/>